<evidence type="ECO:0000313" key="2">
    <source>
        <dbReference type="EMBL" id="MDR7278027.1"/>
    </source>
</evidence>
<keyword evidence="1" id="KW-0732">Signal</keyword>
<feature type="chain" id="PRO_5041925740" evidence="1">
    <location>
        <begin position="29"/>
        <end position="267"/>
    </location>
</feature>
<gene>
    <name evidence="2" type="ORF">J2S41_004805</name>
</gene>
<feature type="signal peptide" evidence="1">
    <location>
        <begin position="1"/>
        <end position="28"/>
    </location>
</feature>
<proteinExistence type="predicted"/>
<accession>A0AAE3YSY4</accession>
<evidence type="ECO:0000313" key="3">
    <source>
        <dbReference type="Proteomes" id="UP001183643"/>
    </source>
</evidence>
<keyword evidence="3" id="KW-1185">Reference proteome</keyword>
<sequence>MLRRLAVIAITTGAVTAALLPSSGPASAAPAAPAAFTKIQGAAANAAGLQGTVDAYRLLLGNPNNGSALGTQPAGRREINWDGTPDAQSSPNALPRDFFNTTVPRGAVFSGASAFQVSADSSNPSSAPVRFGNINSTYPSVFGTFSPERLFTPINSNKTTIKFFVPGSTTPAAVKGFGAVFTDVDKAGTTRVEVYDRWGGLLWGDWVPAGTTSSKSLSFLGVTTDADIAEVRITTGNAALGAWTNDTSSTDLVVMDDFLYGEPKALS</sequence>
<dbReference type="RefSeq" id="WP_310370687.1">
    <property type="nucleotide sequence ID" value="NZ_JAVDYB010000001.1"/>
</dbReference>
<comment type="caution">
    <text evidence="2">The sequence shown here is derived from an EMBL/GenBank/DDBJ whole genome shotgun (WGS) entry which is preliminary data.</text>
</comment>
<name>A0AAE3YSY4_9ACTN</name>
<organism evidence="2 3">
    <name type="scientific">Catenuloplanes atrovinosus</name>
    <dbReference type="NCBI Taxonomy" id="137266"/>
    <lineage>
        <taxon>Bacteria</taxon>
        <taxon>Bacillati</taxon>
        <taxon>Actinomycetota</taxon>
        <taxon>Actinomycetes</taxon>
        <taxon>Micromonosporales</taxon>
        <taxon>Micromonosporaceae</taxon>
        <taxon>Catenuloplanes</taxon>
    </lineage>
</organism>
<dbReference type="EMBL" id="JAVDYB010000001">
    <property type="protein sequence ID" value="MDR7278027.1"/>
    <property type="molecule type" value="Genomic_DNA"/>
</dbReference>
<protein>
    <submittedName>
        <fullName evidence="2">Uncharacterized protein</fullName>
    </submittedName>
</protein>
<dbReference type="Proteomes" id="UP001183643">
    <property type="component" value="Unassembled WGS sequence"/>
</dbReference>
<reference evidence="2" key="1">
    <citation type="submission" date="2023-07" db="EMBL/GenBank/DDBJ databases">
        <title>Sequencing the genomes of 1000 actinobacteria strains.</title>
        <authorList>
            <person name="Klenk H.-P."/>
        </authorList>
    </citation>
    <scope>NUCLEOTIDE SEQUENCE</scope>
    <source>
        <strain evidence="2">DSM 44707</strain>
    </source>
</reference>
<evidence type="ECO:0000256" key="1">
    <source>
        <dbReference type="SAM" id="SignalP"/>
    </source>
</evidence>
<dbReference type="AlphaFoldDB" id="A0AAE3YSY4"/>